<keyword evidence="3" id="KW-1185">Reference proteome</keyword>
<dbReference type="RefSeq" id="WP_063492379.1">
    <property type="nucleotide sequence ID" value="NZ_CP016340.1"/>
</dbReference>
<evidence type="ECO:0000259" key="1">
    <source>
        <dbReference type="SMART" id="SM00421"/>
    </source>
</evidence>
<dbReference type="STRING" id="123899.SAMEA3906487_03772"/>
<dbReference type="GeneID" id="56588997"/>
<dbReference type="Gene3D" id="1.10.10.10">
    <property type="entry name" value="Winged helix-like DNA-binding domain superfamily/Winged helix DNA-binding domain"/>
    <property type="match status" value="1"/>
</dbReference>
<dbReference type="GO" id="GO:0006355">
    <property type="term" value="P:regulation of DNA-templated transcription"/>
    <property type="evidence" value="ECO:0007669"/>
    <property type="project" value="InterPro"/>
</dbReference>
<sequence length="375" mass="41562">MKPERLLSVERALLAGVLSDTAWNDGLMQLAGLAKASYLAIMTRDERSGQFHVLEPVEVSPSLLKDYEAEFREINPMNGMRDVLSADGEQYLDWTALGHTFIRRSRYYQDFMRSYDLGYLMAHRVDTPESPGSILSIHKLAGEAPFEQEDAGAIAAAHASLQQTLRLRQRLQGLQQAQLWQRSALDALSFPIMMVDPLGGVKQANRAAEAWLSQPQCPLACRGRVRDRDALLNILRQAQGRPGTAPKVASIRLSDENQQSGAICVALPVGEEDATRGTSGRIALLMVWPVQPREPARALLQQVFGLSVSEARVAEKLAQGHTPQEIAILQSLGESTIRSHIKTIFRKTHVHRQHDLARLLTELALIDKPANGFDN</sequence>
<dbReference type="InterPro" id="IPR000792">
    <property type="entry name" value="Tscrpt_reg_LuxR_C"/>
</dbReference>
<dbReference type="EMBL" id="LT546645">
    <property type="protein sequence ID" value="SAI73602.1"/>
    <property type="molecule type" value="Genomic_DNA"/>
</dbReference>
<dbReference type="PRINTS" id="PR00038">
    <property type="entry name" value="HTHLUXR"/>
</dbReference>
<gene>
    <name evidence="2" type="ORF">SAMEA3906487_03772</name>
</gene>
<evidence type="ECO:0000313" key="2">
    <source>
        <dbReference type="EMBL" id="SAI73602.1"/>
    </source>
</evidence>
<dbReference type="eggNOG" id="COG2771">
    <property type="taxonomic scope" value="Bacteria"/>
</dbReference>
<dbReference type="PATRIC" id="fig|123899.6.peg.3771"/>
<feature type="domain" description="HTH luxR-type" evidence="1">
    <location>
        <begin position="303"/>
        <end position="360"/>
    </location>
</feature>
<proteinExistence type="predicted"/>
<dbReference type="KEGG" id="btrm:SAMEA390648703772"/>
<dbReference type="Pfam" id="PF00196">
    <property type="entry name" value="GerE"/>
    <property type="match status" value="1"/>
</dbReference>
<dbReference type="AlphaFoldDB" id="A0A157ST30"/>
<protein>
    <submittedName>
        <fullName evidence="2">Transcriptional regulator</fullName>
    </submittedName>
</protein>
<evidence type="ECO:0000313" key="3">
    <source>
        <dbReference type="Proteomes" id="UP000076825"/>
    </source>
</evidence>
<dbReference type="InterPro" id="IPR016032">
    <property type="entry name" value="Sig_transdc_resp-reg_C-effctor"/>
</dbReference>
<organism evidence="2 3">
    <name type="scientific">Bordetella trematum</name>
    <dbReference type="NCBI Taxonomy" id="123899"/>
    <lineage>
        <taxon>Bacteria</taxon>
        <taxon>Pseudomonadati</taxon>
        <taxon>Pseudomonadota</taxon>
        <taxon>Betaproteobacteria</taxon>
        <taxon>Burkholderiales</taxon>
        <taxon>Alcaligenaceae</taxon>
        <taxon>Bordetella</taxon>
    </lineage>
</organism>
<dbReference type="OrthoDB" id="5497412at2"/>
<dbReference type="SMART" id="SM00421">
    <property type="entry name" value="HTH_LUXR"/>
    <property type="match status" value="1"/>
</dbReference>
<dbReference type="SUPFAM" id="SSF46894">
    <property type="entry name" value="C-terminal effector domain of the bipartite response regulators"/>
    <property type="match status" value="1"/>
</dbReference>
<reference evidence="2 3" key="1">
    <citation type="submission" date="2016-04" db="EMBL/GenBank/DDBJ databases">
        <authorList>
            <consortium name="Pathogen Informatics"/>
        </authorList>
    </citation>
    <scope>NUCLEOTIDE SEQUENCE [LARGE SCALE GENOMIC DNA]</scope>
    <source>
        <strain evidence="2 3">H044680328</strain>
    </source>
</reference>
<dbReference type="InterPro" id="IPR036388">
    <property type="entry name" value="WH-like_DNA-bd_sf"/>
</dbReference>
<dbReference type="GO" id="GO:0003677">
    <property type="term" value="F:DNA binding"/>
    <property type="evidence" value="ECO:0007669"/>
    <property type="project" value="InterPro"/>
</dbReference>
<dbReference type="Proteomes" id="UP000076825">
    <property type="component" value="Chromosome 1"/>
</dbReference>
<name>A0A157ST30_9BORD</name>
<accession>A0A157ST30</accession>